<evidence type="ECO:0000256" key="8">
    <source>
        <dbReference type="RuleBase" id="RU280816"/>
    </source>
</evidence>
<evidence type="ECO:0000256" key="7">
    <source>
        <dbReference type="ARBA" id="ARBA00023265"/>
    </source>
</evidence>
<keyword evidence="5 8" id="KW-1133">Transmembrane helix</keyword>
<proteinExistence type="inferred from homology"/>
<name>A0AAN9HYZ8_CROPI</name>
<keyword evidence="4 8" id="KW-0611">Plant defense</keyword>
<evidence type="ECO:0000256" key="5">
    <source>
        <dbReference type="ARBA" id="ARBA00022989"/>
    </source>
</evidence>
<feature type="transmembrane region" description="Helical" evidence="10">
    <location>
        <begin position="366"/>
        <end position="387"/>
    </location>
</feature>
<dbReference type="Pfam" id="PF03094">
    <property type="entry name" value="Mlo"/>
    <property type="match status" value="1"/>
</dbReference>
<dbReference type="InterPro" id="IPR004326">
    <property type="entry name" value="Mlo"/>
</dbReference>
<dbReference type="GO" id="GO:0016020">
    <property type="term" value="C:membrane"/>
    <property type="evidence" value="ECO:0007669"/>
    <property type="project" value="UniProtKB-SubCell"/>
</dbReference>
<feature type="transmembrane region" description="Helical" evidence="10">
    <location>
        <begin position="284"/>
        <end position="304"/>
    </location>
</feature>
<feature type="transmembrane region" description="Helical" evidence="10">
    <location>
        <begin position="310"/>
        <end position="332"/>
    </location>
</feature>
<keyword evidence="12" id="KW-1185">Reference proteome</keyword>
<keyword evidence="6 8" id="KW-0472">Membrane</keyword>
<dbReference type="GO" id="GO:0006952">
    <property type="term" value="P:defense response"/>
    <property type="evidence" value="ECO:0007669"/>
    <property type="project" value="UniProtKB-KW"/>
</dbReference>
<comment type="domain">
    <text evidence="8">The C-terminus contains a calmodulin-binding domain, which binds calmodulin in a calcium-dependent fashion.</text>
</comment>
<keyword evidence="3 8" id="KW-0812">Transmembrane</keyword>
<feature type="transmembrane region" description="Helical" evidence="10">
    <location>
        <begin position="16"/>
        <end position="39"/>
    </location>
</feature>
<keyword evidence="8" id="KW-0112">Calmodulin-binding</keyword>
<dbReference type="PANTHER" id="PTHR31942:SF124">
    <property type="entry name" value="MLO-LIKE PROTEIN"/>
    <property type="match status" value="1"/>
</dbReference>
<evidence type="ECO:0000256" key="10">
    <source>
        <dbReference type="SAM" id="Phobius"/>
    </source>
</evidence>
<reference evidence="11 12" key="1">
    <citation type="submission" date="2024-01" db="EMBL/GenBank/DDBJ databases">
        <title>The genomes of 5 underutilized Papilionoideae crops provide insights into root nodulation and disease resistanc.</title>
        <authorList>
            <person name="Yuan L."/>
        </authorList>
    </citation>
    <scope>NUCLEOTIDE SEQUENCE [LARGE SCALE GENOMIC DNA]</scope>
    <source>
        <strain evidence="11">ZHUSHIDOU_FW_LH</strain>
        <tissue evidence="11">Leaf</tissue>
    </source>
</reference>
<feature type="transmembrane region" description="Helical" evidence="10">
    <location>
        <begin position="157"/>
        <end position="179"/>
    </location>
</feature>
<dbReference type="PANTHER" id="PTHR31942">
    <property type="entry name" value="MLO-LIKE PROTEIN 1"/>
    <property type="match status" value="1"/>
</dbReference>
<dbReference type="Proteomes" id="UP001372338">
    <property type="component" value="Unassembled WGS sequence"/>
</dbReference>
<evidence type="ECO:0000256" key="3">
    <source>
        <dbReference type="ARBA" id="ARBA00022692"/>
    </source>
</evidence>
<evidence type="ECO:0000256" key="1">
    <source>
        <dbReference type="ARBA" id="ARBA00004141"/>
    </source>
</evidence>
<evidence type="ECO:0000256" key="4">
    <source>
        <dbReference type="ARBA" id="ARBA00022821"/>
    </source>
</evidence>
<dbReference type="GO" id="GO:0005516">
    <property type="term" value="F:calmodulin binding"/>
    <property type="evidence" value="ECO:0007669"/>
    <property type="project" value="UniProtKB-KW"/>
</dbReference>
<comment type="function">
    <text evidence="8">May be involved in modulation of pathogen defense and leaf cell death.</text>
</comment>
<evidence type="ECO:0000256" key="2">
    <source>
        <dbReference type="ARBA" id="ARBA00006574"/>
    </source>
</evidence>
<dbReference type="AlphaFoldDB" id="A0AAN9HYZ8"/>
<comment type="caution">
    <text evidence="11">The sequence shown here is derived from an EMBL/GenBank/DDBJ whole genome shotgun (WGS) entry which is preliminary data.</text>
</comment>
<feature type="transmembrane region" description="Helical" evidence="10">
    <location>
        <begin position="60"/>
        <end position="79"/>
    </location>
</feature>
<feature type="compositionally biased region" description="Polar residues" evidence="9">
    <location>
        <begin position="464"/>
        <end position="496"/>
    </location>
</feature>
<feature type="transmembrane region" description="Helical" evidence="10">
    <location>
        <begin position="407"/>
        <end position="430"/>
    </location>
</feature>
<evidence type="ECO:0000313" key="11">
    <source>
        <dbReference type="EMBL" id="KAK7261383.1"/>
    </source>
</evidence>
<organism evidence="11 12">
    <name type="scientific">Crotalaria pallida</name>
    <name type="common">Smooth rattlebox</name>
    <name type="synonym">Crotalaria striata</name>
    <dbReference type="NCBI Taxonomy" id="3830"/>
    <lineage>
        <taxon>Eukaryota</taxon>
        <taxon>Viridiplantae</taxon>
        <taxon>Streptophyta</taxon>
        <taxon>Embryophyta</taxon>
        <taxon>Tracheophyta</taxon>
        <taxon>Spermatophyta</taxon>
        <taxon>Magnoliopsida</taxon>
        <taxon>eudicotyledons</taxon>
        <taxon>Gunneridae</taxon>
        <taxon>Pentapetalae</taxon>
        <taxon>rosids</taxon>
        <taxon>fabids</taxon>
        <taxon>Fabales</taxon>
        <taxon>Fabaceae</taxon>
        <taxon>Papilionoideae</taxon>
        <taxon>50 kb inversion clade</taxon>
        <taxon>genistoids sensu lato</taxon>
        <taxon>core genistoids</taxon>
        <taxon>Crotalarieae</taxon>
        <taxon>Crotalaria</taxon>
    </lineage>
</organism>
<comment type="similarity">
    <text evidence="2 8">Belongs to the MLO family.</text>
</comment>
<evidence type="ECO:0000313" key="12">
    <source>
        <dbReference type="Proteomes" id="UP001372338"/>
    </source>
</evidence>
<evidence type="ECO:0000256" key="6">
    <source>
        <dbReference type="ARBA" id="ARBA00023136"/>
    </source>
</evidence>
<gene>
    <name evidence="8" type="primary">MLO</name>
    <name evidence="11" type="ORF">RIF29_27692</name>
</gene>
<dbReference type="EMBL" id="JAYWIO010000005">
    <property type="protein sequence ID" value="KAK7261383.1"/>
    <property type="molecule type" value="Genomic_DNA"/>
</dbReference>
<keyword evidence="7 8" id="KW-0568">Pathogenesis-related protein</keyword>
<feature type="region of interest" description="Disordered" evidence="9">
    <location>
        <begin position="459"/>
        <end position="508"/>
    </location>
</feature>
<protein>
    <recommendedName>
        <fullName evidence="8">MLO-like protein</fullName>
    </recommendedName>
</protein>
<comment type="subcellular location">
    <subcellularLocation>
        <location evidence="1 8">Membrane</location>
        <topology evidence="1 8">Multi-pass membrane protein</topology>
    </subcellularLocation>
</comment>
<accession>A0AAN9HYZ8</accession>
<evidence type="ECO:0000256" key="9">
    <source>
        <dbReference type="SAM" id="MobiDB-lite"/>
    </source>
</evidence>
<sequence>MSGGSGGRSLEQTPTWAVAVVCFVLLLISILIEHIFHLIGKWLKKKHKSELYESLEKIKSELMLLGFISLLLTVGQGPISRICISEKVAGTWHPCSSNKNDDHHDSGHEETSRRRLLVAFYGSYSENPRRILSAGGIDRCAAEGKVPFVSSEAIHQLHIFIFVLAVFHVVYCILTLALARLKMKRWKRWEEETKTPQYQFSHDPERLRFARETSFGRRHLSSWTQNPVLIWIVCFFRQFVRSVPEVDYMTLRHGFINAHLAPQSLQKFDFRQYIKRSLEEDFKVVVGISPPIWFITVLFLLFNTHGWYSYLWLPFVPLIITLLVGTKLQVIITKMGLRIQQRGELVKGVPVVQPGDDLFWFNRPRLLLYLINFVLFQNSFQLAFFAWTALQFGQKSCFNSRKEDVGIRVSMGILVQILCSYVTFPLYALVTQMGSTMKPTIFDEKVASALKTWHHTAKKHVKQNHGSVSASPFSTKAQAHNHSQPYDTDSSSPSNSHHNKAKVDASPLSPIQNHEVEMGHVARDEQQDVNEQNSVLLDSDLPQHEIYIEQSKEFSFEKTIRKN</sequence>